<sequence length="195" mass="22323">MTIKNDEMAQSYRKSVFLTASLLFVYTIAGGSIQGELSLLGATFKFSRPEYLEYLGVALVMFFTWSHWQVSDVERKELFALMYMCKNSDEIKKFSLWNWLALSVGVSEVENYSISIINWQDTQIFKIDPVTGLPEILTKKRDAKIIVLTLSAMNFISICITNPAFRNAVLPEILALISLVTYINSNYQNWVLNFT</sequence>
<dbReference type="Proteomes" id="UP000434870">
    <property type="component" value="Unassembled WGS sequence"/>
</dbReference>
<dbReference type="RefSeq" id="WP_151655098.1">
    <property type="nucleotide sequence ID" value="NZ_WBVP01000008.1"/>
</dbReference>
<keyword evidence="1" id="KW-1133">Transmembrane helix</keyword>
<evidence type="ECO:0000256" key="1">
    <source>
        <dbReference type="SAM" id="Phobius"/>
    </source>
</evidence>
<comment type="caution">
    <text evidence="2">The sequence shown here is derived from an EMBL/GenBank/DDBJ whole genome shotgun (WGS) entry which is preliminary data.</text>
</comment>
<organism evidence="2 3">
    <name type="scientific">Aliivibrio finisterrensis</name>
    <dbReference type="NCBI Taxonomy" id="511998"/>
    <lineage>
        <taxon>Bacteria</taxon>
        <taxon>Pseudomonadati</taxon>
        <taxon>Pseudomonadota</taxon>
        <taxon>Gammaproteobacteria</taxon>
        <taxon>Vibrionales</taxon>
        <taxon>Vibrionaceae</taxon>
        <taxon>Aliivibrio</taxon>
    </lineage>
</organism>
<evidence type="ECO:0000313" key="3">
    <source>
        <dbReference type="Proteomes" id="UP000434870"/>
    </source>
</evidence>
<feature type="transmembrane region" description="Helical" evidence="1">
    <location>
        <begin position="12"/>
        <end position="31"/>
    </location>
</feature>
<dbReference type="AlphaFoldDB" id="A0A6N6RT41"/>
<reference evidence="2 3" key="1">
    <citation type="submission" date="2019-09" db="EMBL/GenBank/DDBJ databases">
        <title>Genome of Aliivibrio finisterrensis LMG 23869 (type strain).</title>
        <authorList>
            <person name="Bowman J.P."/>
        </authorList>
    </citation>
    <scope>NUCLEOTIDE SEQUENCE [LARGE SCALE GENOMIC DNA]</scope>
    <source>
        <strain evidence="2 3">LMG 23869</strain>
    </source>
</reference>
<name>A0A6N6RT41_9GAMM</name>
<evidence type="ECO:0000313" key="2">
    <source>
        <dbReference type="EMBL" id="KAB2824752.1"/>
    </source>
</evidence>
<keyword evidence="1" id="KW-0472">Membrane</keyword>
<protein>
    <submittedName>
        <fullName evidence="2">Uncharacterized protein</fullName>
    </submittedName>
</protein>
<accession>A0A6N6RT41</accession>
<proteinExistence type="predicted"/>
<gene>
    <name evidence="2" type="ORF">F8B77_09175</name>
</gene>
<dbReference type="EMBL" id="WBVP01000008">
    <property type="protein sequence ID" value="KAB2824752.1"/>
    <property type="molecule type" value="Genomic_DNA"/>
</dbReference>
<keyword evidence="1" id="KW-0812">Transmembrane</keyword>